<comment type="caution">
    <text evidence="1">The sequence shown here is derived from an EMBL/GenBank/DDBJ whole genome shotgun (WGS) entry which is preliminary data.</text>
</comment>
<sequence>MKMTMSTSATMSARVHRKVMRAPHKRVLPGKMAHAGKMVHPGKLAHPGKLTHLGKFGKLPHYTHTHTLRPPEPCENSNDSGLGPDHDQRHLSSINRVLVQELWNLVFAPSFRGVKTYVYHSGLERPLVRSYLELSALGSISTKIHLRLSLRVRHRIAGIQFGLDSEEWDQPGCKRRRDMAVKVECDDANDAYPCPPPHAPPAPALTLPTPAATRTLTTLTLARAGVAAESRAPEKKGYEIARKIIRASCSLSSPSAEQSRLAYQETYRSCGKLGSAGKYAGGGKLAGAGGKLSGKLGGKLGGKYGGKLAQALARRRALVAMSPSGPPGLAAPLAGRSRDGMVELQILCQPESQHRARYQTEGSRGAVKDNSGNGFPIVKLIGYDKPAVLQVFIGTDTGRVAPHMFYQACRVSGKNSTSCKERKDDGTVVIEIDLEPTKNWQVTCDCVGILKVNQYCLGLAAALSEVVALPDSMIGRCKTKEIN</sequence>
<accession>A0ACC0JTX9</accession>
<keyword evidence="2" id="KW-1185">Reference proteome</keyword>
<organism evidence="1 2">
    <name type="scientific">Choristoneura fumiferana</name>
    <name type="common">Spruce budworm moth</name>
    <name type="synonym">Archips fumiferana</name>
    <dbReference type="NCBI Taxonomy" id="7141"/>
    <lineage>
        <taxon>Eukaryota</taxon>
        <taxon>Metazoa</taxon>
        <taxon>Ecdysozoa</taxon>
        <taxon>Arthropoda</taxon>
        <taxon>Hexapoda</taxon>
        <taxon>Insecta</taxon>
        <taxon>Pterygota</taxon>
        <taxon>Neoptera</taxon>
        <taxon>Endopterygota</taxon>
        <taxon>Lepidoptera</taxon>
        <taxon>Glossata</taxon>
        <taxon>Ditrysia</taxon>
        <taxon>Tortricoidea</taxon>
        <taxon>Tortricidae</taxon>
        <taxon>Tortricinae</taxon>
        <taxon>Choristoneura</taxon>
    </lineage>
</organism>
<dbReference type="Proteomes" id="UP001064048">
    <property type="component" value="Chromosome 3"/>
</dbReference>
<dbReference type="EMBL" id="CM046103">
    <property type="protein sequence ID" value="KAI8427420.1"/>
    <property type="molecule type" value="Genomic_DNA"/>
</dbReference>
<evidence type="ECO:0000313" key="2">
    <source>
        <dbReference type="Proteomes" id="UP001064048"/>
    </source>
</evidence>
<gene>
    <name evidence="1" type="ORF">MSG28_001966</name>
</gene>
<reference evidence="1 2" key="1">
    <citation type="journal article" date="2022" name="Genome Biol. Evol.">
        <title>The Spruce Budworm Genome: Reconstructing the Evolutionary History of Antifreeze Proteins.</title>
        <authorList>
            <person name="Beliveau C."/>
            <person name="Gagne P."/>
            <person name="Picq S."/>
            <person name="Vernygora O."/>
            <person name="Keeling C.I."/>
            <person name="Pinkney K."/>
            <person name="Doucet D."/>
            <person name="Wen F."/>
            <person name="Johnston J.S."/>
            <person name="Maaroufi H."/>
            <person name="Boyle B."/>
            <person name="Laroche J."/>
            <person name="Dewar K."/>
            <person name="Juretic N."/>
            <person name="Blackburn G."/>
            <person name="Nisole A."/>
            <person name="Brunet B."/>
            <person name="Brandao M."/>
            <person name="Lumley L."/>
            <person name="Duan J."/>
            <person name="Quan G."/>
            <person name="Lucarotti C.J."/>
            <person name="Roe A.D."/>
            <person name="Sperling F.A.H."/>
            <person name="Levesque R.C."/>
            <person name="Cusson M."/>
        </authorList>
    </citation>
    <scope>NUCLEOTIDE SEQUENCE [LARGE SCALE GENOMIC DNA]</scope>
    <source>
        <strain evidence="1">Glfc:IPQL:Cfum</strain>
    </source>
</reference>
<proteinExistence type="predicted"/>
<name>A0ACC0JTX9_CHOFU</name>
<protein>
    <submittedName>
        <fullName evidence="1">Uncharacterized protein</fullName>
    </submittedName>
</protein>
<evidence type="ECO:0000313" key="1">
    <source>
        <dbReference type="EMBL" id="KAI8427420.1"/>
    </source>
</evidence>